<proteinExistence type="predicted"/>
<evidence type="ECO:0000313" key="4">
    <source>
        <dbReference type="Proteomes" id="UP000239494"/>
    </source>
</evidence>
<accession>A0A2T0TGW1</accession>
<dbReference type="EMBL" id="PVTF01000002">
    <property type="protein sequence ID" value="PRY44851.1"/>
    <property type="molecule type" value="Genomic_DNA"/>
</dbReference>
<evidence type="ECO:0000313" key="3">
    <source>
        <dbReference type="EMBL" id="PRY44851.1"/>
    </source>
</evidence>
<dbReference type="InterPro" id="IPR025508">
    <property type="entry name" value="DUF4395"/>
</dbReference>
<feature type="domain" description="DUF4395" evidence="2">
    <location>
        <begin position="13"/>
        <end position="142"/>
    </location>
</feature>
<evidence type="ECO:0000256" key="1">
    <source>
        <dbReference type="SAM" id="Phobius"/>
    </source>
</evidence>
<keyword evidence="1" id="KW-0812">Transmembrane</keyword>
<dbReference type="Pfam" id="PF14340">
    <property type="entry name" value="DUF4395"/>
    <property type="match status" value="1"/>
</dbReference>
<name>A0A2T0TGW1_9PSEU</name>
<feature type="transmembrane region" description="Helical" evidence="1">
    <location>
        <begin position="83"/>
        <end position="104"/>
    </location>
</feature>
<sequence>MADQRTSDADGGVDPRGVRFSAAMTSAVLTLGLLTASPRVLLAQAALFALCAAFGLRVNPYGAAYRRTVRPHLTAPPVLAAEAPLRFAQAVGCAFALIGALGYASGVTAIGVAATACALAAALLNAVFGVCVGCHCYPVVARIRGTLTRA</sequence>
<reference evidence="3 4" key="1">
    <citation type="submission" date="2018-03" db="EMBL/GenBank/DDBJ databases">
        <title>Genomic Encyclopedia of Archaeal and Bacterial Type Strains, Phase II (KMG-II): from individual species to whole genera.</title>
        <authorList>
            <person name="Goeker M."/>
        </authorList>
    </citation>
    <scope>NUCLEOTIDE SEQUENCE [LARGE SCALE GENOMIC DNA]</scope>
    <source>
        <strain evidence="3 4">DSM 44720</strain>
    </source>
</reference>
<gene>
    <name evidence="3" type="ORF">CLV43_102416</name>
</gene>
<evidence type="ECO:0000259" key="2">
    <source>
        <dbReference type="Pfam" id="PF14340"/>
    </source>
</evidence>
<dbReference type="AlphaFoldDB" id="A0A2T0TGW1"/>
<keyword evidence="1" id="KW-0472">Membrane</keyword>
<comment type="caution">
    <text evidence="3">The sequence shown here is derived from an EMBL/GenBank/DDBJ whole genome shotgun (WGS) entry which is preliminary data.</text>
</comment>
<protein>
    <submittedName>
        <fullName evidence="3">Uncharacterized protein DUF4395</fullName>
    </submittedName>
</protein>
<organism evidence="3 4">
    <name type="scientific">Umezawaea tangerina</name>
    <dbReference type="NCBI Taxonomy" id="84725"/>
    <lineage>
        <taxon>Bacteria</taxon>
        <taxon>Bacillati</taxon>
        <taxon>Actinomycetota</taxon>
        <taxon>Actinomycetes</taxon>
        <taxon>Pseudonocardiales</taxon>
        <taxon>Pseudonocardiaceae</taxon>
        <taxon>Umezawaea</taxon>
    </lineage>
</organism>
<dbReference type="Proteomes" id="UP000239494">
    <property type="component" value="Unassembled WGS sequence"/>
</dbReference>
<feature type="transmembrane region" description="Helical" evidence="1">
    <location>
        <begin position="110"/>
        <end position="140"/>
    </location>
</feature>
<keyword evidence="4" id="KW-1185">Reference proteome</keyword>
<dbReference type="RefSeq" id="WP_106186431.1">
    <property type="nucleotide sequence ID" value="NZ_PVTF01000002.1"/>
</dbReference>
<keyword evidence="1" id="KW-1133">Transmembrane helix</keyword>
<dbReference type="OrthoDB" id="345402at2"/>